<reference evidence="3" key="1">
    <citation type="submission" date="2020-10" db="EMBL/GenBank/DDBJ databases">
        <authorList>
            <person name="Gilroy R."/>
        </authorList>
    </citation>
    <scope>NUCLEOTIDE SEQUENCE</scope>
    <source>
        <strain evidence="3">CHK123-3438</strain>
    </source>
</reference>
<feature type="region of interest" description="Disordered" evidence="1">
    <location>
        <begin position="1"/>
        <end position="178"/>
    </location>
</feature>
<evidence type="ECO:0000256" key="2">
    <source>
        <dbReference type="SAM" id="Phobius"/>
    </source>
</evidence>
<comment type="caution">
    <text evidence="3">The sequence shown here is derived from an EMBL/GenBank/DDBJ whole genome shotgun (WGS) entry which is preliminary data.</text>
</comment>
<feature type="transmembrane region" description="Helical" evidence="2">
    <location>
        <begin position="232"/>
        <end position="255"/>
    </location>
</feature>
<feature type="compositionally biased region" description="Polar residues" evidence="1">
    <location>
        <begin position="102"/>
        <end position="120"/>
    </location>
</feature>
<dbReference type="Proteomes" id="UP000886860">
    <property type="component" value="Unassembled WGS sequence"/>
</dbReference>
<accession>A0A9D1GHT5</accession>
<name>A0A9D1GHT5_9FIRM</name>
<keyword evidence="2" id="KW-1133">Transmembrane helix</keyword>
<keyword evidence="2" id="KW-0472">Membrane</keyword>
<evidence type="ECO:0008006" key="5">
    <source>
        <dbReference type="Google" id="ProtNLM"/>
    </source>
</evidence>
<dbReference type="EMBL" id="DVKS01000065">
    <property type="protein sequence ID" value="HIT41235.1"/>
    <property type="molecule type" value="Genomic_DNA"/>
</dbReference>
<dbReference type="AlphaFoldDB" id="A0A9D1GHT5"/>
<evidence type="ECO:0000313" key="4">
    <source>
        <dbReference type="Proteomes" id="UP000886860"/>
    </source>
</evidence>
<feature type="compositionally biased region" description="Polar residues" evidence="1">
    <location>
        <begin position="80"/>
        <end position="95"/>
    </location>
</feature>
<evidence type="ECO:0000256" key="1">
    <source>
        <dbReference type="SAM" id="MobiDB-lite"/>
    </source>
</evidence>
<organism evidence="3 4">
    <name type="scientific">Candidatus Caccovicinus merdipullorum</name>
    <dbReference type="NCBI Taxonomy" id="2840724"/>
    <lineage>
        <taxon>Bacteria</taxon>
        <taxon>Bacillati</taxon>
        <taxon>Bacillota</taxon>
        <taxon>Clostridia</taxon>
        <taxon>Eubacteriales</taxon>
        <taxon>Candidatus Caccovicinus</taxon>
    </lineage>
</organism>
<protein>
    <recommendedName>
        <fullName evidence="5">DUF4190 domain-containing protein</fullName>
    </recommendedName>
</protein>
<sequence length="279" mass="29695">MNENNWTPDPENITEPVSDSAASFQETDSASSQAPTAAEEASQPKAPQDPFQNDGWQSAPQDAPQNSGWQSAPQDAPQDSGWQNVPQDAPQNSGWQMPPQDIPQNSGWQNAPQDTPQNGPWQMPPQNGYGQGPAPGQPWGQNQGNPGNFYYGEGPGNYPPIPPSGPAPQDPGAPKKPADKKEVTSVLLGIVSILVSCCCFPAGVCVGFAAAMAGLVLSILSRQNGRFTSYGTAGLVLSILGLVESLFLFACYMMTVRMLQDPQFSALLNELMRQNGLLP</sequence>
<proteinExistence type="predicted"/>
<evidence type="ECO:0000313" key="3">
    <source>
        <dbReference type="EMBL" id="HIT41235.1"/>
    </source>
</evidence>
<feature type="transmembrane region" description="Helical" evidence="2">
    <location>
        <begin position="187"/>
        <end position="220"/>
    </location>
</feature>
<feature type="compositionally biased region" description="Polar residues" evidence="1">
    <location>
        <begin position="15"/>
        <end position="35"/>
    </location>
</feature>
<feature type="compositionally biased region" description="Low complexity" evidence="1">
    <location>
        <begin position="124"/>
        <end position="152"/>
    </location>
</feature>
<feature type="compositionally biased region" description="Polar residues" evidence="1">
    <location>
        <begin position="50"/>
        <end position="73"/>
    </location>
</feature>
<keyword evidence="2" id="KW-0812">Transmembrane</keyword>
<gene>
    <name evidence="3" type="ORF">IAB60_03875</name>
</gene>
<reference evidence="3" key="2">
    <citation type="journal article" date="2021" name="PeerJ">
        <title>Extensive microbial diversity within the chicken gut microbiome revealed by metagenomics and culture.</title>
        <authorList>
            <person name="Gilroy R."/>
            <person name="Ravi A."/>
            <person name="Getino M."/>
            <person name="Pursley I."/>
            <person name="Horton D.L."/>
            <person name="Alikhan N.F."/>
            <person name="Baker D."/>
            <person name="Gharbi K."/>
            <person name="Hall N."/>
            <person name="Watson M."/>
            <person name="Adriaenssens E.M."/>
            <person name="Foster-Nyarko E."/>
            <person name="Jarju S."/>
            <person name="Secka A."/>
            <person name="Antonio M."/>
            <person name="Oren A."/>
            <person name="Chaudhuri R.R."/>
            <person name="La Ragione R."/>
            <person name="Hildebrand F."/>
            <person name="Pallen M.J."/>
        </authorList>
    </citation>
    <scope>NUCLEOTIDE SEQUENCE</scope>
    <source>
        <strain evidence="3">CHK123-3438</strain>
    </source>
</reference>
<feature type="compositionally biased region" description="Pro residues" evidence="1">
    <location>
        <begin position="157"/>
        <end position="171"/>
    </location>
</feature>